<comment type="caution">
    <text evidence="10">The sequence shown here is derived from an EMBL/GenBank/DDBJ whole genome shotgun (WGS) entry which is preliminary data.</text>
</comment>
<feature type="domain" description="Restriction of telomere capping protein 4 C-terminal" evidence="9">
    <location>
        <begin position="343"/>
        <end position="425"/>
    </location>
</feature>
<feature type="compositionally biased region" description="Acidic residues" evidence="8">
    <location>
        <begin position="503"/>
        <end position="515"/>
    </location>
</feature>
<evidence type="ECO:0000256" key="7">
    <source>
        <dbReference type="ARBA" id="ARBA00023242"/>
    </source>
</evidence>
<comment type="function">
    <text evidence="1">May be involved in a process influencing telomere capping.</text>
</comment>
<evidence type="ECO:0000256" key="3">
    <source>
        <dbReference type="ARBA" id="ARBA00004496"/>
    </source>
</evidence>
<keyword evidence="7" id="KW-0539">Nucleus</keyword>
<evidence type="ECO:0000256" key="6">
    <source>
        <dbReference type="ARBA" id="ARBA00022490"/>
    </source>
</evidence>
<evidence type="ECO:0000259" key="9">
    <source>
        <dbReference type="Pfam" id="PF14474"/>
    </source>
</evidence>
<organism evidence="10 11">
    <name type="scientific">Pycnoporus cinnabarinus</name>
    <name type="common">Cinnabar-red polypore</name>
    <name type="synonym">Trametes cinnabarina</name>
    <dbReference type="NCBI Taxonomy" id="5643"/>
    <lineage>
        <taxon>Eukaryota</taxon>
        <taxon>Fungi</taxon>
        <taxon>Dikarya</taxon>
        <taxon>Basidiomycota</taxon>
        <taxon>Agaricomycotina</taxon>
        <taxon>Agaricomycetes</taxon>
        <taxon>Polyporales</taxon>
        <taxon>Polyporaceae</taxon>
        <taxon>Trametes</taxon>
    </lineage>
</organism>
<dbReference type="GO" id="GO:0005737">
    <property type="term" value="C:cytoplasm"/>
    <property type="evidence" value="ECO:0007669"/>
    <property type="project" value="UniProtKB-SubCell"/>
</dbReference>
<comment type="similarity">
    <text evidence="4">Belongs to the RTC4 family.</text>
</comment>
<feature type="region of interest" description="Disordered" evidence="8">
    <location>
        <begin position="456"/>
        <end position="521"/>
    </location>
</feature>
<feature type="region of interest" description="Disordered" evidence="8">
    <location>
        <begin position="41"/>
        <end position="68"/>
    </location>
</feature>
<protein>
    <recommendedName>
        <fullName evidence="5">Restriction of telomere capping protein 4</fullName>
    </recommendedName>
</protein>
<name>A0A060SLL5_PYCCI</name>
<dbReference type="OrthoDB" id="128308at2759"/>
<keyword evidence="6" id="KW-0963">Cytoplasm</keyword>
<dbReference type="PANTHER" id="PTHR41391:SF1">
    <property type="entry name" value="RESTRICTION OF TELOMERE CAPPING PROTEIN 4"/>
    <property type="match status" value="1"/>
</dbReference>
<dbReference type="InterPro" id="IPR039024">
    <property type="entry name" value="RTC4"/>
</dbReference>
<evidence type="ECO:0000256" key="2">
    <source>
        <dbReference type="ARBA" id="ARBA00004123"/>
    </source>
</evidence>
<dbReference type="STRING" id="5643.A0A060SLL5"/>
<evidence type="ECO:0000256" key="8">
    <source>
        <dbReference type="SAM" id="MobiDB-lite"/>
    </source>
</evidence>
<keyword evidence="11" id="KW-1185">Reference proteome</keyword>
<evidence type="ECO:0000256" key="4">
    <source>
        <dbReference type="ARBA" id="ARBA00009461"/>
    </source>
</evidence>
<dbReference type="AlphaFoldDB" id="A0A060SLL5"/>
<dbReference type="GO" id="GO:0005634">
    <property type="term" value="C:nucleus"/>
    <property type="evidence" value="ECO:0007669"/>
    <property type="project" value="UniProtKB-SubCell"/>
</dbReference>
<dbReference type="Proteomes" id="UP000029665">
    <property type="component" value="Unassembled WGS sequence"/>
</dbReference>
<dbReference type="HOGENOM" id="CLU_522895_0_0_1"/>
<sequence>MEILVELGEGRDLDIEASGPLVNDYSKQDLSVEEDNNCDWLDDDDNNNEAFMPGNASDSSVLSEEYGDPSTRLKRALFKAGPAPLTATERIGAVSKGAPGPLTIKLPALHSMKQKGNVYDHHSDLESDESEHEVDNPVKRQHTSNPKQDIRALSHALSSPWPSPLRPLPRSSHRVADSPHVQSQPARRARELSSDIMKELEDDAADEAKYWDADTPVCPQMDCQDLIPAHPEAALVALLNRRRRVLTHTDDGNLMDLNTQICDLVDYEAHQLPKAQANGWPLKFDACRLSKRVMLFKPHLQAVLRTPEDAFMWRALDSGTGGSKIKYLAGLYGRRPNDRALMATFQKIRVGYFGEEGEAVISSTLDVMFPSSSLRDVAQLQSINPESFKRLILVPECALYLIAQDRKLKVLADAFQVMCDSSSYGYHRFPFDGEIPIAGELSIVQMVLRDNRRTMAASQRPAASIEPLAGTSASAERSDADAQLTKALPKPRTAPRGIQVEQLESEVLDEDDLDETASFSA</sequence>
<proteinExistence type="inferred from homology"/>
<evidence type="ECO:0000313" key="10">
    <source>
        <dbReference type="EMBL" id="CDO75402.1"/>
    </source>
</evidence>
<evidence type="ECO:0000256" key="1">
    <source>
        <dbReference type="ARBA" id="ARBA00002738"/>
    </source>
</evidence>
<evidence type="ECO:0000256" key="5">
    <source>
        <dbReference type="ARBA" id="ARBA00015162"/>
    </source>
</evidence>
<dbReference type="InterPro" id="IPR028094">
    <property type="entry name" value="RTC4_C"/>
</dbReference>
<reference evidence="10" key="1">
    <citation type="submission" date="2014-01" db="EMBL/GenBank/DDBJ databases">
        <title>The genome of the white-rot fungus Pycnoporus cinnabarinus: a basidiomycete model with a versatile arsenal for lignocellulosic biomass breakdown.</title>
        <authorList>
            <person name="Levasseur A."/>
            <person name="Lomascolo A."/>
            <person name="Ruiz-Duenas F.J."/>
            <person name="Uzan E."/>
            <person name="Piumi F."/>
            <person name="Kues U."/>
            <person name="Ram A.F.J."/>
            <person name="Murat C."/>
            <person name="Haon M."/>
            <person name="Benoit I."/>
            <person name="Arfi Y."/>
            <person name="Chevret D."/>
            <person name="Drula E."/>
            <person name="Kwon M.J."/>
            <person name="Gouret P."/>
            <person name="Lesage-Meessen L."/>
            <person name="Lombard V."/>
            <person name="Mariette J."/>
            <person name="Noirot C."/>
            <person name="Park J."/>
            <person name="Patyshakuliyeva A."/>
            <person name="Wieneger R.A.B."/>
            <person name="Wosten H.A.B."/>
            <person name="Martin F."/>
            <person name="Coutinho P.M."/>
            <person name="de Vries R."/>
            <person name="Martinez A.T."/>
            <person name="Klopp C."/>
            <person name="Pontarotti P."/>
            <person name="Henrissat B."/>
            <person name="Record E."/>
        </authorList>
    </citation>
    <scope>NUCLEOTIDE SEQUENCE [LARGE SCALE GENOMIC DNA]</scope>
    <source>
        <strain evidence="10">BRFM137</strain>
    </source>
</reference>
<feature type="region of interest" description="Disordered" evidence="8">
    <location>
        <begin position="117"/>
        <end position="192"/>
    </location>
</feature>
<dbReference type="EMBL" id="CCBP010000270">
    <property type="protein sequence ID" value="CDO75402.1"/>
    <property type="molecule type" value="Genomic_DNA"/>
</dbReference>
<gene>
    <name evidence="10" type="ORF">BN946_scf184855.g5</name>
</gene>
<evidence type="ECO:0000313" key="11">
    <source>
        <dbReference type="Proteomes" id="UP000029665"/>
    </source>
</evidence>
<dbReference type="Pfam" id="PF14474">
    <property type="entry name" value="RTC4"/>
    <property type="match status" value="1"/>
</dbReference>
<accession>A0A060SLL5</accession>
<dbReference type="PANTHER" id="PTHR41391">
    <property type="entry name" value="RESTRICTION OF TELOMERE CAPPING PROTEIN 4"/>
    <property type="match status" value="1"/>
</dbReference>
<comment type="subcellular location">
    <subcellularLocation>
        <location evidence="3">Cytoplasm</location>
    </subcellularLocation>
    <subcellularLocation>
        <location evidence="2">Nucleus</location>
    </subcellularLocation>
</comment>